<feature type="transmembrane region" description="Helical" evidence="1">
    <location>
        <begin position="23"/>
        <end position="43"/>
    </location>
</feature>
<keyword evidence="4" id="KW-1185">Reference proteome</keyword>
<proteinExistence type="predicted"/>
<evidence type="ECO:0000259" key="2">
    <source>
        <dbReference type="Pfam" id="PF07853"/>
    </source>
</evidence>
<name>A0ABS4X0C6_9MICO</name>
<dbReference type="EMBL" id="JAGIOD010000001">
    <property type="protein sequence ID" value="MBP2381683.1"/>
    <property type="molecule type" value="Genomic_DNA"/>
</dbReference>
<dbReference type="RefSeq" id="WP_209901030.1">
    <property type="nucleotide sequence ID" value="NZ_BAAAJW010000002.1"/>
</dbReference>
<organism evidence="3 4">
    <name type="scientific">Brachybacterium sacelli</name>
    <dbReference type="NCBI Taxonomy" id="173364"/>
    <lineage>
        <taxon>Bacteria</taxon>
        <taxon>Bacillati</taxon>
        <taxon>Actinomycetota</taxon>
        <taxon>Actinomycetes</taxon>
        <taxon>Micrococcales</taxon>
        <taxon>Dermabacteraceae</taxon>
        <taxon>Brachybacterium</taxon>
    </lineage>
</organism>
<dbReference type="Pfam" id="PF07853">
    <property type="entry name" value="DUF1648"/>
    <property type="match status" value="1"/>
</dbReference>
<keyword evidence="1" id="KW-0812">Transmembrane</keyword>
<sequence>MSTGMGTSQRPARHYATGPVTRVLRLLSVLATLVITAWIVLSYAELPDTIATHFGLGGEADGWGGKASVLVLAAVMVVLSLALAALSTRPRALNYPTEIAERGAQAIYREGERMMVWTLLGLQVIYLDIARSVLRGDGGALITLGVGLLIGAVVVGIIRLVRAARTA</sequence>
<dbReference type="InterPro" id="IPR012867">
    <property type="entry name" value="DUF1648"/>
</dbReference>
<reference evidence="3 4" key="1">
    <citation type="submission" date="2021-03" db="EMBL/GenBank/DDBJ databases">
        <title>Sequencing the genomes of 1000 actinobacteria strains.</title>
        <authorList>
            <person name="Klenk H.-P."/>
        </authorList>
    </citation>
    <scope>NUCLEOTIDE SEQUENCE [LARGE SCALE GENOMIC DNA]</scope>
    <source>
        <strain evidence="3 4">DSM 14566</strain>
    </source>
</reference>
<dbReference type="Proteomes" id="UP001519290">
    <property type="component" value="Unassembled WGS sequence"/>
</dbReference>
<keyword evidence="1" id="KW-1133">Transmembrane helix</keyword>
<keyword evidence="1" id="KW-0472">Membrane</keyword>
<accession>A0ABS4X0C6</accession>
<feature type="transmembrane region" description="Helical" evidence="1">
    <location>
        <begin position="63"/>
        <end position="86"/>
    </location>
</feature>
<evidence type="ECO:0000313" key="3">
    <source>
        <dbReference type="EMBL" id="MBP2381683.1"/>
    </source>
</evidence>
<gene>
    <name evidence="3" type="ORF">JOF43_001640</name>
</gene>
<feature type="transmembrane region" description="Helical" evidence="1">
    <location>
        <begin position="140"/>
        <end position="161"/>
    </location>
</feature>
<evidence type="ECO:0000313" key="4">
    <source>
        <dbReference type="Proteomes" id="UP001519290"/>
    </source>
</evidence>
<protein>
    <submittedName>
        <fullName evidence="3">Membrane protein</fullName>
    </submittedName>
</protein>
<comment type="caution">
    <text evidence="3">The sequence shown here is derived from an EMBL/GenBank/DDBJ whole genome shotgun (WGS) entry which is preliminary data.</text>
</comment>
<evidence type="ECO:0000256" key="1">
    <source>
        <dbReference type="SAM" id="Phobius"/>
    </source>
</evidence>
<feature type="transmembrane region" description="Helical" evidence="1">
    <location>
        <begin position="114"/>
        <end position="134"/>
    </location>
</feature>
<feature type="domain" description="DUF1648" evidence="2">
    <location>
        <begin position="33"/>
        <end position="76"/>
    </location>
</feature>